<protein>
    <submittedName>
        <fullName evidence="2">Uncharacterized protein</fullName>
    </submittedName>
</protein>
<dbReference type="Proteomes" id="UP001519332">
    <property type="component" value="Unassembled WGS sequence"/>
</dbReference>
<sequence length="81" mass="9196">MTTPPRMTYTQGGFWHWLIRGPRALRSLLGVIVGVGAAVTLQYLWADPSAPVIRTVVLSAWLVLLYVGIAYWQWRSGIRRQ</sequence>
<feature type="transmembrane region" description="Helical" evidence="1">
    <location>
        <begin position="28"/>
        <end position="46"/>
    </location>
</feature>
<evidence type="ECO:0000313" key="3">
    <source>
        <dbReference type="Proteomes" id="UP001519332"/>
    </source>
</evidence>
<keyword evidence="1" id="KW-0812">Transmembrane</keyword>
<keyword evidence="1" id="KW-0472">Membrane</keyword>
<feature type="transmembrane region" description="Helical" evidence="1">
    <location>
        <begin position="52"/>
        <end position="72"/>
    </location>
</feature>
<keyword evidence="3" id="KW-1185">Reference proteome</keyword>
<keyword evidence="1" id="KW-1133">Transmembrane helix</keyword>
<comment type="caution">
    <text evidence="2">The sequence shown here is derived from an EMBL/GenBank/DDBJ whole genome shotgun (WGS) entry which is preliminary data.</text>
</comment>
<name>A0ABS4T9M9_9PSEU</name>
<reference evidence="2 3" key="1">
    <citation type="submission" date="2021-03" db="EMBL/GenBank/DDBJ databases">
        <title>Sequencing the genomes of 1000 actinobacteria strains.</title>
        <authorList>
            <person name="Klenk H.-P."/>
        </authorList>
    </citation>
    <scope>NUCLEOTIDE SEQUENCE [LARGE SCALE GENOMIC DNA]</scope>
    <source>
        <strain evidence="2 3">DSM 46670</strain>
    </source>
</reference>
<accession>A0ABS4T9M9</accession>
<organism evidence="2 3">
    <name type="scientific">Kibdelosporangium banguiense</name>
    <dbReference type="NCBI Taxonomy" id="1365924"/>
    <lineage>
        <taxon>Bacteria</taxon>
        <taxon>Bacillati</taxon>
        <taxon>Actinomycetota</taxon>
        <taxon>Actinomycetes</taxon>
        <taxon>Pseudonocardiales</taxon>
        <taxon>Pseudonocardiaceae</taxon>
        <taxon>Kibdelosporangium</taxon>
    </lineage>
</organism>
<proteinExistence type="predicted"/>
<evidence type="ECO:0000313" key="2">
    <source>
        <dbReference type="EMBL" id="MBP2320573.1"/>
    </source>
</evidence>
<gene>
    <name evidence="2" type="ORF">JOF56_000958</name>
</gene>
<dbReference type="RefSeq" id="WP_209634876.1">
    <property type="nucleotide sequence ID" value="NZ_JAGINW010000001.1"/>
</dbReference>
<dbReference type="EMBL" id="JAGINW010000001">
    <property type="protein sequence ID" value="MBP2320573.1"/>
    <property type="molecule type" value="Genomic_DNA"/>
</dbReference>
<evidence type="ECO:0000256" key="1">
    <source>
        <dbReference type="SAM" id="Phobius"/>
    </source>
</evidence>